<dbReference type="EMBL" id="LXQA011104097">
    <property type="protein sequence ID" value="MCI84987.1"/>
    <property type="molecule type" value="Genomic_DNA"/>
</dbReference>
<dbReference type="Proteomes" id="UP000265520">
    <property type="component" value="Unassembled WGS sequence"/>
</dbReference>
<name>A0A392VA40_9FABA</name>
<proteinExistence type="predicted"/>
<evidence type="ECO:0000313" key="2">
    <source>
        <dbReference type="Proteomes" id="UP000265520"/>
    </source>
</evidence>
<feature type="non-terminal residue" evidence="1">
    <location>
        <position position="1"/>
    </location>
</feature>
<keyword evidence="2" id="KW-1185">Reference proteome</keyword>
<sequence>ARWASKRERKRWTI</sequence>
<organism evidence="1 2">
    <name type="scientific">Trifolium medium</name>
    <dbReference type="NCBI Taxonomy" id="97028"/>
    <lineage>
        <taxon>Eukaryota</taxon>
        <taxon>Viridiplantae</taxon>
        <taxon>Streptophyta</taxon>
        <taxon>Embryophyta</taxon>
        <taxon>Tracheophyta</taxon>
        <taxon>Spermatophyta</taxon>
        <taxon>Magnoliopsida</taxon>
        <taxon>eudicotyledons</taxon>
        <taxon>Gunneridae</taxon>
        <taxon>Pentapetalae</taxon>
        <taxon>rosids</taxon>
        <taxon>fabids</taxon>
        <taxon>Fabales</taxon>
        <taxon>Fabaceae</taxon>
        <taxon>Papilionoideae</taxon>
        <taxon>50 kb inversion clade</taxon>
        <taxon>NPAAA clade</taxon>
        <taxon>Hologalegina</taxon>
        <taxon>IRL clade</taxon>
        <taxon>Trifolieae</taxon>
        <taxon>Trifolium</taxon>
    </lineage>
</organism>
<evidence type="ECO:0000313" key="1">
    <source>
        <dbReference type="EMBL" id="MCI84987.1"/>
    </source>
</evidence>
<comment type="caution">
    <text evidence="1">The sequence shown here is derived from an EMBL/GenBank/DDBJ whole genome shotgun (WGS) entry which is preliminary data.</text>
</comment>
<accession>A0A392VA40</accession>
<reference evidence="1 2" key="1">
    <citation type="journal article" date="2018" name="Front. Plant Sci.">
        <title>Red Clover (Trifolium pratense) and Zigzag Clover (T. medium) - A Picture of Genomic Similarities and Differences.</title>
        <authorList>
            <person name="Dluhosova J."/>
            <person name="Istvanek J."/>
            <person name="Nedelnik J."/>
            <person name="Repkova J."/>
        </authorList>
    </citation>
    <scope>NUCLEOTIDE SEQUENCE [LARGE SCALE GENOMIC DNA]</scope>
    <source>
        <strain evidence="2">cv. 10/8</strain>
        <tissue evidence="1">Leaf</tissue>
    </source>
</reference>
<protein>
    <submittedName>
        <fullName evidence="1">Uncharacterized protein</fullName>
    </submittedName>
</protein>